<keyword evidence="5" id="KW-0732">Signal</keyword>
<dbReference type="RefSeq" id="WP_345258523.1">
    <property type="nucleotide sequence ID" value="NZ_BAABGY010000026.1"/>
</dbReference>
<dbReference type="InterPro" id="IPR012336">
    <property type="entry name" value="Thioredoxin-like_fold"/>
</dbReference>
<dbReference type="EMBL" id="BAABGY010000026">
    <property type="protein sequence ID" value="GAA4345288.1"/>
    <property type="molecule type" value="Genomic_DNA"/>
</dbReference>
<dbReference type="Pfam" id="PF13905">
    <property type="entry name" value="Thioredoxin_8"/>
    <property type="match status" value="1"/>
</dbReference>
<evidence type="ECO:0000256" key="4">
    <source>
        <dbReference type="ARBA" id="ARBA00023284"/>
    </source>
</evidence>
<reference evidence="8" key="1">
    <citation type="journal article" date="2019" name="Int. J. Syst. Evol. Microbiol.">
        <title>The Global Catalogue of Microorganisms (GCM) 10K type strain sequencing project: providing services to taxonomists for standard genome sequencing and annotation.</title>
        <authorList>
            <consortium name="The Broad Institute Genomics Platform"/>
            <consortium name="The Broad Institute Genome Sequencing Center for Infectious Disease"/>
            <person name="Wu L."/>
            <person name="Ma J."/>
        </authorList>
    </citation>
    <scope>NUCLEOTIDE SEQUENCE [LARGE SCALE GENOMIC DNA]</scope>
    <source>
        <strain evidence="8">JCM 17919</strain>
    </source>
</reference>
<feature type="signal peptide" evidence="5">
    <location>
        <begin position="1"/>
        <end position="19"/>
    </location>
</feature>
<keyword evidence="2" id="KW-0201">Cytochrome c-type biogenesis</keyword>
<evidence type="ECO:0000259" key="6">
    <source>
        <dbReference type="PROSITE" id="PS51352"/>
    </source>
</evidence>
<dbReference type="PANTHER" id="PTHR42852">
    <property type="entry name" value="THIOL:DISULFIDE INTERCHANGE PROTEIN DSBE"/>
    <property type="match status" value="1"/>
</dbReference>
<accession>A0ABP8HVD5</accession>
<dbReference type="Gene3D" id="3.40.30.10">
    <property type="entry name" value="Glutaredoxin"/>
    <property type="match status" value="1"/>
</dbReference>
<dbReference type="CDD" id="cd02966">
    <property type="entry name" value="TlpA_like_family"/>
    <property type="match status" value="1"/>
</dbReference>
<organism evidence="7 8">
    <name type="scientific">Flaviaesturariibacter amylovorans</name>
    <dbReference type="NCBI Taxonomy" id="1084520"/>
    <lineage>
        <taxon>Bacteria</taxon>
        <taxon>Pseudomonadati</taxon>
        <taxon>Bacteroidota</taxon>
        <taxon>Chitinophagia</taxon>
        <taxon>Chitinophagales</taxon>
        <taxon>Chitinophagaceae</taxon>
        <taxon>Flaviaestuariibacter</taxon>
    </lineage>
</organism>
<keyword evidence="3" id="KW-1015">Disulfide bond</keyword>
<evidence type="ECO:0000256" key="3">
    <source>
        <dbReference type="ARBA" id="ARBA00023157"/>
    </source>
</evidence>
<proteinExistence type="predicted"/>
<dbReference type="PROSITE" id="PS51352">
    <property type="entry name" value="THIOREDOXIN_2"/>
    <property type="match status" value="1"/>
</dbReference>
<dbReference type="SUPFAM" id="SSF52833">
    <property type="entry name" value="Thioredoxin-like"/>
    <property type="match status" value="1"/>
</dbReference>
<comment type="caution">
    <text evidence="7">The sequence shown here is derived from an EMBL/GenBank/DDBJ whole genome shotgun (WGS) entry which is preliminary data.</text>
</comment>
<dbReference type="InterPro" id="IPR013766">
    <property type="entry name" value="Thioredoxin_domain"/>
</dbReference>
<evidence type="ECO:0000256" key="2">
    <source>
        <dbReference type="ARBA" id="ARBA00022748"/>
    </source>
</evidence>
<keyword evidence="8" id="KW-1185">Reference proteome</keyword>
<sequence length="367" mass="41721">MRSNLLLLLLCLLTLQLSAQPRTVTIRGIVQDPTLDSIVLIHPGDAALSKWEHTTLPVVNGAFATSIPIPFPSELSIRQRNRVYGKLFVSGDAVIRIDSARAPQLTGSPEQDEYEKAFLPFFATSDRFRDSMSEVFTGHYRKWGSDFPKAVQDSLTLLLQQFYTDKAALLAEYIRQHPDSYVALWNIDHLILNTPAHQYADLGKLLSLFSPALQQGSFLPVLRERLKGAARMQTGQPFPEDFFKGQEAVQRKLAKENKYYLVDFWHSRCAPCLREFPNLKALHSRFRGKGFDIVSISVDKQQDEGLYAATVRKHALPWNQVWDRNGANADRYNIHAFPTYVLVDKSGKIINPDIRPAQLETFLQEHL</sequence>
<feature type="domain" description="Thioredoxin" evidence="6">
    <location>
        <begin position="232"/>
        <end position="367"/>
    </location>
</feature>
<dbReference type="InterPro" id="IPR050553">
    <property type="entry name" value="Thioredoxin_ResA/DsbE_sf"/>
</dbReference>
<feature type="chain" id="PRO_5046890800" description="Thioredoxin domain-containing protein" evidence="5">
    <location>
        <begin position="20"/>
        <end position="367"/>
    </location>
</feature>
<evidence type="ECO:0000313" key="8">
    <source>
        <dbReference type="Proteomes" id="UP001501725"/>
    </source>
</evidence>
<evidence type="ECO:0000256" key="1">
    <source>
        <dbReference type="ARBA" id="ARBA00004196"/>
    </source>
</evidence>
<dbReference type="Proteomes" id="UP001501725">
    <property type="component" value="Unassembled WGS sequence"/>
</dbReference>
<comment type="subcellular location">
    <subcellularLocation>
        <location evidence="1">Cell envelope</location>
    </subcellularLocation>
</comment>
<keyword evidence="4" id="KW-0676">Redox-active center</keyword>
<gene>
    <name evidence="7" type="ORF">GCM10023184_47090</name>
</gene>
<dbReference type="PANTHER" id="PTHR42852:SF6">
    <property type="entry name" value="THIOL:DISULFIDE INTERCHANGE PROTEIN DSBE"/>
    <property type="match status" value="1"/>
</dbReference>
<name>A0ABP8HVD5_9BACT</name>
<evidence type="ECO:0000313" key="7">
    <source>
        <dbReference type="EMBL" id="GAA4345288.1"/>
    </source>
</evidence>
<protein>
    <recommendedName>
        <fullName evidence="6">Thioredoxin domain-containing protein</fullName>
    </recommendedName>
</protein>
<evidence type="ECO:0000256" key="5">
    <source>
        <dbReference type="SAM" id="SignalP"/>
    </source>
</evidence>
<dbReference type="InterPro" id="IPR036249">
    <property type="entry name" value="Thioredoxin-like_sf"/>
</dbReference>